<accession>A0A195BT06</accession>
<feature type="signal peptide" evidence="1">
    <location>
        <begin position="1"/>
        <end position="17"/>
    </location>
</feature>
<keyword evidence="3" id="KW-1185">Reference proteome</keyword>
<feature type="chain" id="PRO_5008269654" evidence="1">
    <location>
        <begin position="18"/>
        <end position="131"/>
    </location>
</feature>
<gene>
    <name evidence="2" type="ORF">ALC53_01725</name>
</gene>
<name>A0A195BT06_9HYME</name>
<organism evidence="2 3">
    <name type="scientific">Atta colombica</name>
    <dbReference type="NCBI Taxonomy" id="520822"/>
    <lineage>
        <taxon>Eukaryota</taxon>
        <taxon>Metazoa</taxon>
        <taxon>Ecdysozoa</taxon>
        <taxon>Arthropoda</taxon>
        <taxon>Hexapoda</taxon>
        <taxon>Insecta</taxon>
        <taxon>Pterygota</taxon>
        <taxon>Neoptera</taxon>
        <taxon>Endopterygota</taxon>
        <taxon>Hymenoptera</taxon>
        <taxon>Apocrita</taxon>
        <taxon>Aculeata</taxon>
        <taxon>Formicoidea</taxon>
        <taxon>Formicidae</taxon>
        <taxon>Myrmicinae</taxon>
        <taxon>Atta</taxon>
    </lineage>
</organism>
<evidence type="ECO:0000256" key="1">
    <source>
        <dbReference type="SAM" id="SignalP"/>
    </source>
</evidence>
<proteinExistence type="predicted"/>
<dbReference type="Proteomes" id="UP000078540">
    <property type="component" value="Unassembled WGS sequence"/>
</dbReference>
<protein>
    <submittedName>
        <fullName evidence="2">Uncharacterized protein</fullName>
    </submittedName>
</protein>
<evidence type="ECO:0000313" key="3">
    <source>
        <dbReference type="Proteomes" id="UP000078540"/>
    </source>
</evidence>
<keyword evidence="1" id="KW-0732">Signal</keyword>
<sequence>MIFLLLTDFILINSDRSSVNSIDAENKGTDADAKDINLSNTGSNSLFKFNDFEASMETQKIPIFFSHQETKRHQEDEGMFSRRMDYLIDALSKIAKVQSFEKDPASVRHLANRDFFQDHRSSVHENYDIRN</sequence>
<dbReference type="EMBL" id="KQ976409">
    <property type="protein sequence ID" value="KYM90959.1"/>
    <property type="molecule type" value="Genomic_DNA"/>
</dbReference>
<reference evidence="2 3" key="1">
    <citation type="submission" date="2015-09" db="EMBL/GenBank/DDBJ databases">
        <title>Atta colombica WGS genome.</title>
        <authorList>
            <person name="Nygaard S."/>
            <person name="Hu H."/>
            <person name="Boomsma J."/>
            <person name="Zhang G."/>
        </authorList>
    </citation>
    <scope>NUCLEOTIDE SEQUENCE [LARGE SCALE GENOMIC DNA]</scope>
    <source>
        <strain evidence="2">Treedump-2</strain>
        <tissue evidence="2">Whole body</tissue>
    </source>
</reference>
<dbReference type="AlphaFoldDB" id="A0A195BT06"/>
<evidence type="ECO:0000313" key="2">
    <source>
        <dbReference type="EMBL" id="KYM90959.1"/>
    </source>
</evidence>